<dbReference type="AlphaFoldDB" id="A0A0A9G409"/>
<protein>
    <submittedName>
        <fullName evidence="1">Uncharacterized protein</fullName>
    </submittedName>
</protein>
<reference evidence="1" key="2">
    <citation type="journal article" date="2015" name="Data Brief">
        <title>Shoot transcriptome of the giant reed, Arundo donax.</title>
        <authorList>
            <person name="Barrero R.A."/>
            <person name="Guerrero F.D."/>
            <person name="Moolhuijzen P."/>
            <person name="Goolsby J.A."/>
            <person name="Tidwell J."/>
            <person name="Bellgard S.E."/>
            <person name="Bellgard M.I."/>
        </authorList>
    </citation>
    <scope>NUCLEOTIDE SEQUENCE</scope>
    <source>
        <tissue evidence="1">Shoot tissue taken approximately 20 cm above the soil surface</tissue>
    </source>
</reference>
<organism evidence="1">
    <name type="scientific">Arundo donax</name>
    <name type="common">Giant reed</name>
    <name type="synonym">Donax arundinaceus</name>
    <dbReference type="NCBI Taxonomy" id="35708"/>
    <lineage>
        <taxon>Eukaryota</taxon>
        <taxon>Viridiplantae</taxon>
        <taxon>Streptophyta</taxon>
        <taxon>Embryophyta</taxon>
        <taxon>Tracheophyta</taxon>
        <taxon>Spermatophyta</taxon>
        <taxon>Magnoliopsida</taxon>
        <taxon>Liliopsida</taxon>
        <taxon>Poales</taxon>
        <taxon>Poaceae</taxon>
        <taxon>PACMAD clade</taxon>
        <taxon>Arundinoideae</taxon>
        <taxon>Arundineae</taxon>
        <taxon>Arundo</taxon>
    </lineage>
</organism>
<accession>A0A0A9G409</accession>
<dbReference type="EMBL" id="GBRH01178659">
    <property type="protein sequence ID" value="JAE19237.1"/>
    <property type="molecule type" value="Transcribed_RNA"/>
</dbReference>
<reference evidence="1" key="1">
    <citation type="submission" date="2014-09" db="EMBL/GenBank/DDBJ databases">
        <authorList>
            <person name="Magalhaes I.L.F."/>
            <person name="Oliveira U."/>
            <person name="Santos F.R."/>
            <person name="Vidigal T.H.D.A."/>
            <person name="Brescovit A.D."/>
            <person name="Santos A.J."/>
        </authorList>
    </citation>
    <scope>NUCLEOTIDE SEQUENCE</scope>
    <source>
        <tissue evidence="1">Shoot tissue taken approximately 20 cm above the soil surface</tissue>
    </source>
</reference>
<evidence type="ECO:0000313" key="1">
    <source>
        <dbReference type="EMBL" id="JAE19237.1"/>
    </source>
</evidence>
<sequence>MSMKGPFLLRGCSRIVIMILWFISTVDARAFAMHSPGNRKQLIVPKGSKMDAK</sequence>
<name>A0A0A9G409_ARUDO</name>
<proteinExistence type="predicted"/>